<name>A0A3S5XZW8_9MOLU</name>
<evidence type="ECO:0000313" key="2">
    <source>
        <dbReference type="Proteomes" id="UP000232226"/>
    </source>
</evidence>
<proteinExistence type="predicted"/>
<accession>A0A3S5XZW8</accession>
<reference evidence="1 2" key="1">
    <citation type="submission" date="2017-10" db="EMBL/GenBank/DDBJ databases">
        <title>Complete Genome Sequence of Mesoplasma entomophilum.</title>
        <authorList>
            <person name="Knight T.F."/>
            <person name="Citino T."/>
            <person name="Rubinstein R."/>
            <person name="Neuschaefer Z."/>
        </authorList>
    </citation>
    <scope>NUCLEOTIDE SEQUENCE [LARGE SCALE GENOMIC DNA]</scope>
    <source>
        <strain evidence="1 2">TAC</strain>
    </source>
</reference>
<organism evidence="1 2">
    <name type="scientific">Mesoplasma entomophilum</name>
    <dbReference type="NCBI Taxonomy" id="2149"/>
    <lineage>
        <taxon>Bacteria</taxon>
        <taxon>Bacillati</taxon>
        <taxon>Mycoplasmatota</taxon>
        <taxon>Mollicutes</taxon>
        <taxon>Entomoplasmatales</taxon>
        <taxon>Entomoplasmataceae</taxon>
        <taxon>Mesoplasma</taxon>
    </lineage>
</organism>
<evidence type="ECO:0000313" key="1">
    <source>
        <dbReference type="EMBL" id="ATQ35685.1"/>
    </source>
</evidence>
<gene>
    <name evidence="1" type="ORF">CS528_02845</name>
</gene>
<dbReference type="AlphaFoldDB" id="A0A3S5XZW8"/>
<dbReference type="RefSeq" id="WP_099651355.1">
    <property type="nucleotide sequence ID" value="NZ_CP024411.1"/>
</dbReference>
<sequence>MKKILTLLSASSFTVTGISAIFSYNSVSTATKIDLSEIFDNYYVSNINLSKTDIENELINYMKNSNSNLLEVSKSDFSIKIIKPDVSFVGKVLITANPNSFILKGTHEIYPKKANINQILTLNANEINYLTTQEEILDIINNELNQVYKVNSKDLSISKKQELIGSDGFYSVVASARSNAIEGYWNNSFDALPKKDLNDVLKDYILNPEDINVKPEEQIAKEVVNYVNANNKDLKNASFSVDDIMVSKIKSTPGIDGRVEIAPNEESNLVFGNSKIIKIPALEKIPLSRALISFVPLEQTTEEDVINEIRKTKGLEDLKAEEVNITITSPSAGTKGSIKTVATDKSRRVIGAHTNEIAQLKWNINELFKDYPQEKITEQTELKDFINFAYQEHNVKIDSKTQNELEFTKTLKPNSLSKNSSEYLTTINITPKKGSNNFVGKYDCFVETEVSHLTKIYSDSIAQLSSPKIVEDIYEYNFLSEFNKTLNLQDDALDSNFTATYVERKDWNDNGYTIFTVKIEAKNSSKKYKGFGVITLKVKNYETTYEALKGDIKSLFDKYPQSASFNQADNVNKIVNLLNSDKASDLRKRHSILRVETVGLERTRTLAGWYHFNYIRVEMKQFNHYIKSEYTGQININGKNTKISNKSDMFWNEYRESRDTNGFLINMRHY</sequence>
<dbReference type="EMBL" id="CP024411">
    <property type="protein sequence ID" value="ATQ35685.1"/>
    <property type="molecule type" value="Genomic_DNA"/>
</dbReference>
<keyword evidence="2" id="KW-1185">Reference proteome</keyword>
<protein>
    <submittedName>
        <fullName evidence="1">Uncharacterized protein</fullName>
    </submittedName>
</protein>
<dbReference type="Proteomes" id="UP000232226">
    <property type="component" value="Chromosome"/>
</dbReference>
<dbReference type="KEGG" id="ment:CS528_02845"/>